<comment type="similarity">
    <text evidence="2">Belongs to the resistance-nodulation-cell division (RND) (TC 2.A.6) family. MmpL subfamily.</text>
</comment>
<keyword evidence="4 8" id="KW-0812">Transmembrane</keyword>
<feature type="transmembrane region" description="Helical" evidence="8">
    <location>
        <begin position="210"/>
        <end position="230"/>
    </location>
</feature>
<dbReference type="InterPro" id="IPR050545">
    <property type="entry name" value="Mycobact_MmpL"/>
</dbReference>
<dbReference type="Proteomes" id="UP000198983">
    <property type="component" value="Chromosome I"/>
</dbReference>
<evidence type="ECO:0000256" key="4">
    <source>
        <dbReference type="ARBA" id="ARBA00022692"/>
    </source>
</evidence>
<dbReference type="STRING" id="117157.SAMN04489717_1291"/>
<dbReference type="PANTHER" id="PTHR33406">
    <property type="entry name" value="MEMBRANE PROTEIN MJ1562-RELATED"/>
    <property type="match status" value="1"/>
</dbReference>
<evidence type="ECO:0000256" key="5">
    <source>
        <dbReference type="ARBA" id="ARBA00022989"/>
    </source>
</evidence>
<feature type="domain" description="Membrane transport protein MMPL" evidence="9">
    <location>
        <begin position="430"/>
        <end position="729"/>
    </location>
</feature>
<keyword evidence="3" id="KW-1003">Cell membrane</keyword>
<dbReference type="SUPFAM" id="SSF82866">
    <property type="entry name" value="Multidrug efflux transporter AcrB transmembrane domain"/>
    <property type="match status" value="2"/>
</dbReference>
<feature type="domain" description="Membrane transport protein MMPL" evidence="9">
    <location>
        <begin position="46"/>
        <end position="402"/>
    </location>
</feature>
<keyword evidence="5 8" id="KW-1133">Transmembrane helix</keyword>
<sequence length="786" mass="80058">MLARWAGLVVRRRWWILSVAAALAVLAGVASTTLTGRLDQGGYEVPGSESVRASAAVDKALGDHGVDALAVYTVPAGQSLRDPATVRAVQRKVADLPGAKVAGATGWWQQPAQLSRDGRTGAVGIRLQVTGKGDQLADWKTVQRALDGEAGATYGVPGLTVRFSGWAAMGVAVNAQTESDLKRAELVSFPVLMVLLVVVFGGLVAAGLPLVVGGIGIVGALGVLWVLSAFTDVSVFAMNIVTLLGLGLAIDYGLFLVSRFREELHTGAGAAAGGRSTGKDADRERVRAALAVAMRTSGRTVLVSGLTVAAALSGLLVFPQGMLRSIGLGGIAAVIVAALSAVTVLPALLAVLGPRVDAFAVPWVRSRRAGRPGNTGRHARPAVRAERGWGRVGRAVMRQPALVAVIVIGALLLAGTPFLRAEYAEVDASVLPKGNPVRTATEQVRDRLPAASTDAAQVILVGADGRAPGQRAVREFAADVSAVPGMGQVAPLGGKGDRVVLAAQVDGDPQGDAAQEAIGKVRDLAPPAGVDEVLVGGPTASLVDSLHAIGDRIPWMLAVLAGAVLVLLFLAFGSVVVPVKAVVLSGLSLTASFGAVVWIFQEGHLIGLLNTEAGPIDASIPVLMLAVLFGLSTDYELFLLSRIAEAYRSGASAKEAVVIGLGRTGGLISAAALLLAVVVGAFALSGLKFMKLIGLGMLIAIAVDATIVRGLLVPAVLALLGGAAWWAPRPLARLAHKLALEGPSETGPGAVERGPAPASAEADPGTGPDSGPATGPEAGRERAATF</sequence>
<feature type="transmembrane region" description="Helical" evidence="8">
    <location>
        <begin position="579"/>
        <end position="600"/>
    </location>
</feature>
<evidence type="ECO:0000256" key="1">
    <source>
        <dbReference type="ARBA" id="ARBA00004651"/>
    </source>
</evidence>
<dbReference type="OrthoDB" id="7051771at2"/>
<protein>
    <submittedName>
        <fullName evidence="10">Putative drug exporter of the RND superfamily</fullName>
    </submittedName>
</protein>
<feature type="transmembrane region" description="Helical" evidence="8">
    <location>
        <begin position="300"/>
        <end position="318"/>
    </location>
</feature>
<feature type="transmembrane region" description="Helical" evidence="8">
    <location>
        <begin position="620"/>
        <end position="640"/>
    </location>
</feature>
<name>A0A1H1NPC8_9ACTN</name>
<dbReference type="Pfam" id="PF03176">
    <property type="entry name" value="MMPL"/>
    <property type="match status" value="2"/>
</dbReference>
<evidence type="ECO:0000313" key="11">
    <source>
        <dbReference type="Proteomes" id="UP000198983"/>
    </source>
</evidence>
<organism evidence="10 11">
    <name type="scientific">Actinopolymorpha singaporensis</name>
    <dbReference type="NCBI Taxonomy" id="117157"/>
    <lineage>
        <taxon>Bacteria</taxon>
        <taxon>Bacillati</taxon>
        <taxon>Actinomycetota</taxon>
        <taxon>Actinomycetes</taxon>
        <taxon>Propionibacteriales</taxon>
        <taxon>Actinopolymorphaceae</taxon>
        <taxon>Actinopolymorpha</taxon>
    </lineage>
</organism>
<feature type="region of interest" description="Disordered" evidence="7">
    <location>
        <begin position="743"/>
        <end position="786"/>
    </location>
</feature>
<comment type="subcellular location">
    <subcellularLocation>
        <location evidence="1">Cell membrane</location>
        <topology evidence="1">Multi-pass membrane protein</topology>
    </subcellularLocation>
</comment>
<evidence type="ECO:0000256" key="3">
    <source>
        <dbReference type="ARBA" id="ARBA00022475"/>
    </source>
</evidence>
<dbReference type="Gene3D" id="1.20.1640.10">
    <property type="entry name" value="Multidrug efflux transporter AcrB transmembrane domain"/>
    <property type="match status" value="2"/>
</dbReference>
<dbReference type="PANTHER" id="PTHR33406:SF11">
    <property type="entry name" value="MEMBRANE PROTEIN SCO6666-RELATED"/>
    <property type="match status" value="1"/>
</dbReference>
<gene>
    <name evidence="10" type="ORF">SAMN04489717_1291</name>
</gene>
<dbReference type="InterPro" id="IPR004869">
    <property type="entry name" value="MMPL_dom"/>
</dbReference>
<evidence type="ECO:0000259" key="9">
    <source>
        <dbReference type="Pfam" id="PF03176"/>
    </source>
</evidence>
<dbReference type="AlphaFoldDB" id="A0A1H1NPC8"/>
<evidence type="ECO:0000313" key="10">
    <source>
        <dbReference type="EMBL" id="SDS00179.1"/>
    </source>
</evidence>
<feature type="transmembrane region" description="Helical" evidence="8">
    <location>
        <begin position="236"/>
        <end position="257"/>
    </location>
</feature>
<feature type="transmembrane region" description="Helical" evidence="8">
    <location>
        <begin position="661"/>
        <end position="687"/>
    </location>
</feature>
<dbReference type="GO" id="GO:0005886">
    <property type="term" value="C:plasma membrane"/>
    <property type="evidence" value="ECO:0007669"/>
    <property type="project" value="UniProtKB-SubCell"/>
</dbReference>
<dbReference type="RefSeq" id="WP_092651512.1">
    <property type="nucleotide sequence ID" value="NZ_LT629732.1"/>
</dbReference>
<feature type="transmembrane region" description="Helical" evidence="8">
    <location>
        <begin position="707"/>
        <end position="727"/>
    </location>
</feature>
<accession>A0A1H1NPC8</accession>
<proteinExistence type="inferred from homology"/>
<evidence type="ECO:0000256" key="2">
    <source>
        <dbReference type="ARBA" id="ARBA00010157"/>
    </source>
</evidence>
<feature type="transmembrane region" description="Helical" evidence="8">
    <location>
        <begin position="186"/>
        <end position="205"/>
    </location>
</feature>
<keyword evidence="11" id="KW-1185">Reference proteome</keyword>
<feature type="transmembrane region" description="Helical" evidence="8">
    <location>
        <begin position="553"/>
        <end position="572"/>
    </location>
</feature>
<keyword evidence="6 8" id="KW-0472">Membrane</keyword>
<evidence type="ECO:0000256" key="7">
    <source>
        <dbReference type="SAM" id="MobiDB-lite"/>
    </source>
</evidence>
<reference evidence="10 11" key="1">
    <citation type="submission" date="2016-10" db="EMBL/GenBank/DDBJ databases">
        <authorList>
            <person name="de Groot N.N."/>
        </authorList>
    </citation>
    <scope>NUCLEOTIDE SEQUENCE [LARGE SCALE GENOMIC DNA]</scope>
    <source>
        <strain evidence="10 11">DSM 22024</strain>
    </source>
</reference>
<dbReference type="EMBL" id="LT629732">
    <property type="protein sequence ID" value="SDS00179.1"/>
    <property type="molecule type" value="Genomic_DNA"/>
</dbReference>
<evidence type="ECO:0000256" key="8">
    <source>
        <dbReference type="SAM" id="Phobius"/>
    </source>
</evidence>
<feature type="transmembrane region" description="Helical" evidence="8">
    <location>
        <begin position="401"/>
        <end position="419"/>
    </location>
</feature>
<evidence type="ECO:0000256" key="6">
    <source>
        <dbReference type="ARBA" id="ARBA00023136"/>
    </source>
</evidence>
<feature type="transmembrane region" description="Helical" evidence="8">
    <location>
        <begin position="330"/>
        <end position="352"/>
    </location>
</feature>